<comment type="miscellaneous">
    <text evidence="10">Few gyrases are as efficient as E.coli at forming negative supercoils. Not all organisms have 2 type II topoisomerases; in organisms with a single type II topoisomerase this enzyme also has to decatenate newly replicated chromosomes.</text>
</comment>
<comment type="similarity">
    <text evidence="2 10">Belongs to the type II topoisomerase GyrB family.</text>
</comment>
<dbReference type="Gene3D" id="3.30.230.10">
    <property type="match status" value="1"/>
</dbReference>
<comment type="caution">
    <text evidence="12">The sequence shown here is derived from an EMBL/GenBank/DDBJ whole genome shotgun (WGS) entry which is preliminary data.</text>
</comment>
<dbReference type="InterPro" id="IPR002288">
    <property type="entry name" value="DNA_gyrase_B_C"/>
</dbReference>
<feature type="binding site" evidence="10">
    <location>
        <position position="448"/>
    </location>
    <ligand>
        <name>Mg(2+)</name>
        <dbReference type="ChEBI" id="CHEBI:18420"/>
        <label>1</label>
        <note>catalytic</note>
    </ligand>
</feature>
<dbReference type="Pfam" id="PF00986">
    <property type="entry name" value="DNA_gyraseB_C"/>
    <property type="match status" value="1"/>
</dbReference>
<dbReference type="PROSITE" id="PS50880">
    <property type="entry name" value="TOPRIM"/>
    <property type="match status" value="1"/>
</dbReference>
<feature type="domain" description="Toprim" evidence="11">
    <location>
        <begin position="442"/>
        <end position="556"/>
    </location>
</feature>
<dbReference type="SUPFAM" id="SSF56719">
    <property type="entry name" value="Type II DNA topoisomerase"/>
    <property type="match status" value="1"/>
</dbReference>
<keyword evidence="6 10" id="KW-0460">Magnesium</keyword>
<feature type="binding site" evidence="10">
    <location>
        <position position="521"/>
    </location>
    <ligand>
        <name>Mg(2+)</name>
        <dbReference type="ChEBI" id="CHEBI:18420"/>
        <label>2</label>
    </ligand>
</feature>
<keyword evidence="7 10" id="KW-0799">Topoisomerase</keyword>
<feature type="site" description="Interaction with DNA" evidence="10">
    <location>
        <position position="473"/>
    </location>
</feature>
<dbReference type="InterPro" id="IPR003594">
    <property type="entry name" value="HATPase_dom"/>
</dbReference>
<evidence type="ECO:0000259" key="11">
    <source>
        <dbReference type="PROSITE" id="PS50880"/>
    </source>
</evidence>
<keyword evidence="10" id="KW-0963">Cytoplasm</keyword>
<protein>
    <recommendedName>
        <fullName evidence="10">DNA gyrase subunit B</fullName>
        <ecNumber evidence="10">5.6.2.2</ecNumber>
    </recommendedName>
</protein>
<gene>
    <name evidence="10 12" type="primary">gyrB</name>
    <name evidence="12" type="ORF">ACFQY8_02095</name>
</gene>
<feature type="site" description="Interaction with DNA" evidence="10">
    <location>
        <position position="476"/>
    </location>
</feature>
<reference evidence="13" key="1">
    <citation type="journal article" date="2019" name="Int. J. Syst. Evol. Microbiol.">
        <title>The Global Catalogue of Microorganisms (GCM) 10K type strain sequencing project: providing services to taxonomists for standard genome sequencing and annotation.</title>
        <authorList>
            <consortium name="The Broad Institute Genomics Platform"/>
            <consortium name="The Broad Institute Genome Sequencing Center for Infectious Disease"/>
            <person name="Wu L."/>
            <person name="Ma J."/>
        </authorList>
    </citation>
    <scope>NUCLEOTIDE SEQUENCE [LARGE SCALE GENOMIC DNA]</scope>
    <source>
        <strain evidence="13">CCM 8604</strain>
    </source>
</reference>
<dbReference type="InterPro" id="IPR014721">
    <property type="entry name" value="Ribsml_uS5_D2-typ_fold_subgr"/>
</dbReference>
<dbReference type="SMART" id="SM00433">
    <property type="entry name" value="TOP2c"/>
    <property type="match status" value="1"/>
</dbReference>
<evidence type="ECO:0000256" key="5">
    <source>
        <dbReference type="ARBA" id="ARBA00022840"/>
    </source>
</evidence>
<dbReference type="Gene3D" id="3.30.565.10">
    <property type="entry name" value="Histidine kinase-like ATPase, C-terminal domain"/>
    <property type="match status" value="1"/>
</dbReference>
<dbReference type="InterPro" id="IPR036890">
    <property type="entry name" value="HATPase_C_sf"/>
</dbReference>
<dbReference type="PROSITE" id="PS00177">
    <property type="entry name" value="TOPOISOMERASE_II"/>
    <property type="match status" value="1"/>
</dbReference>
<evidence type="ECO:0000256" key="7">
    <source>
        <dbReference type="ARBA" id="ARBA00023029"/>
    </source>
</evidence>
<dbReference type="PRINTS" id="PR00418">
    <property type="entry name" value="TPI2FAMILY"/>
</dbReference>
<feature type="binding site" evidence="10">
    <location>
        <position position="523"/>
    </location>
    <ligand>
        <name>Mg(2+)</name>
        <dbReference type="ChEBI" id="CHEBI:18420"/>
        <label>2</label>
    </ligand>
</feature>
<dbReference type="InterPro" id="IPR000565">
    <property type="entry name" value="Topo_IIA_B"/>
</dbReference>
<dbReference type="SUPFAM" id="SSF55874">
    <property type="entry name" value="ATPase domain of HSP90 chaperone/DNA topoisomerase II/histidine kinase"/>
    <property type="match status" value="1"/>
</dbReference>
<evidence type="ECO:0000313" key="12">
    <source>
        <dbReference type="EMBL" id="MFD0704542.1"/>
    </source>
</evidence>
<dbReference type="GO" id="GO:0003918">
    <property type="term" value="F:DNA topoisomerase type II (double strand cut, ATP-hydrolyzing) activity"/>
    <property type="evidence" value="ECO:0007669"/>
    <property type="project" value="UniProtKB-EC"/>
</dbReference>
<evidence type="ECO:0000256" key="2">
    <source>
        <dbReference type="ARBA" id="ARBA00010708"/>
    </source>
</evidence>
<keyword evidence="13" id="KW-1185">Reference proteome</keyword>
<evidence type="ECO:0000256" key="4">
    <source>
        <dbReference type="ARBA" id="ARBA00022741"/>
    </source>
</evidence>
<evidence type="ECO:0000256" key="6">
    <source>
        <dbReference type="ARBA" id="ARBA00022842"/>
    </source>
</evidence>
<dbReference type="PRINTS" id="PR01159">
    <property type="entry name" value="DNAGYRASEB"/>
</dbReference>
<dbReference type="InterPro" id="IPR013759">
    <property type="entry name" value="Topo_IIA_B_C"/>
</dbReference>
<comment type="catalytic activity">
    <reaction evidence="1 10">
        <text>ATP-dependent breakage, passage and rejoining of double-stranded DNA.</text>
        <dbReference type="EC" id="5.6.2.2"/>
    </reaction>
</comment>
<dbReference type="NCBIfam" id="NF004189">
    <property type="entry name" value="PRK05644.1"/>
    <property type="match status" value="1"/>
</dbReference>
<dbReference type="Pfam" id="PF02518">
    <property type="entry name" value="HATPase_c"/>
    <property type="match status" value="1"/>
</dbReference>
<keyword evidence="5 10" id="KW-0067">ATP-binding</keyword>
<dbReference type="SUPFAM" id="SSF54211">
    <property type="entry name" value="Ribosomal protein S5 domain 2-like"/>
    <property type="match status" value="1"/>
</dbReference>
<accession>A0ABW2Y2R8</accession>
<feature type="binding site" evidence="10">
    <location>
        <position position="521"/>
    </location>
    <ligand>
        <name>Mg(2+)</name>
        <dbReference type="ChEBI" id="CHEBI:18420"/>
        <label>1</label>
        <note>catalytic</note>
    </ligand>
</feature>
<dbReference type="InterPro" id="IPR018522">
    <property type="entry name" value="TopoIIA_CS"/>
</dbReference>
<dbReference type="Pfam" id="PF00204">
    <property type="entry name" value="DNA_gyraseB"/>
    <property type="match status" value="1"/>
</dbReference>
<dbReference type="InterPro" id="IPR001241">
    <property type="entry name" value="Topo_IIA"/>
</dbReference>
<dbReference type="EC" id="5.6.2.2" evidence="10"/>
<dbReference type="InterPro" id="IPR006171">
    <property type="entry name" value="TOPRIM_dom"/>
</dbReference>
<dbReference type="InterPro" id="IPR020568">
    <property type="entry name" value="Ribosomal_Su5_D2-typ_SF"/>
</dbReference>
<keyword evidence="3 10" id="KW-0479">Metal-binding</keyword>
<dbReference type="HAMAP" id="MF_01898">
    <property type="entry name" value="GyrB"/>
    <property type="match status" value="1"/>
</dbReference>
<dbReference type="CDD" id="cd16928">
    <property type="entry name" value="HATPase_GyrB-like"/>
    <property type="match status" value="1"/>
</dbReference>
<dbReference type="PANTHER" id="PTHR45866:SF1">
    <property type="entry name" value="DNA GYRASE SUBUNIT B, MITOCHONDRIAL"/>
    <property type="match status" value="1"/>
</dbReference>
<comment type="subcellular location">
    <subcellularLocation>
        <location evidence="10">Cytoplasm</location>
    </subcellularLocation>
</comment>
<sequence>MSPEHYDASDLRVLEGLEAVRVRPGMYIGSTGPRGLHHLVYEIVDNSVDEALAGYASHIEVTLLEDGGVRVVDNGRGIPVDEVPGEGKSGVEVVLTKLHAGGKFGGGGYAVSGGLHGVGISVVNALSTGINVEVRRQGALYHQNFENQQAVTPLIKDRELEEGEETGTSVTFWADPQIFEVTEYDYETLRARFQQMAFLNKGLKITLTDERTYDYAGDEVAGEEEGAGQQHQSVTYQYPNGIKDYVDYLVKGKKVQPVEDEVIDFESEDLEQGISVEIAMQWTRAYSESIHSFANTITTTEGGTHEEGFRSALTGLINRYAREKGLLKEKDENLSGDDVREGLTAVVSVKLTVPQFEGQTKTKLGNSIAKTFVQRVVTEKLSDWLGEHPAEAKMIVQKGQEAARARLAAKKARENTRRKSIFESAGMPDKLKDCQSNNPEECELFIVEGDSAGGSAIQGRNPITQAILPLRGKILNTERASLDRMMKSDTIESLITAIGGGYGEEFDINKVRYHKIIIMADADVDGAHIATLNLTLMFRYMRPLINAGYVYVAMPPLYRLKWTKGNHDFVYTDAERDRVLAEGKAAGRQLPKGEGIQRYKGLGEMSYQELWETTMDPHHRILKQIHIEDAAQADETFSMLMGDDVEPRRLFIQRNAHDARFIDA</sequence>
<dbReference type="InterPro" id="IPR013760">
    <property type="entry name" value="Topo_IIA-like_dom_sf"/>
</dbReference>
<dbReference type="InterPro" id="IPR013506">
    <property type="entry name" value="Topo_IIA_bsu_dom2"/>
</dbReference>
<dbReference type="RefSeq" id="WP_377938304.1">
    <property type="nucleotide sequence ID" value="NZ_JBHTHQ010000012.1"/>
</dbReference>
<dbReference type="NCBIfam" id="TIGR01059">
    <property type="entry name" value="gyrB"/>
    <property type="match status" value="1"/>
</dbReference>
<dbReference type="SMART" id="SM00387">
    <property type="entry name" value="HATPase_c"/>
    <property type="match status" value="1"/>
</dbReference>
<comment type="subunit">
    <text evidence="10">Heterotetramer, composed of two GyrA and two GyrB chains. In the heterotetramer, GyrA contains the active site tyrosine that forms a transient covalent intermediate with DNA, while GyrB binds cofactors and catalyzes ATP hydrolysis.</text>
</comment>
<proteinExistence type="inferred from homology"/>
<dbReference type="Proteomes" id="UP001597036">
    <property type="component" value="Unassembled WGS sequence"/>
</dbReference>
<name>A0ABW2Y2R8_9BIFI</name>
<comment type="function">
    <text evidence="10">A type II topoisomerase that negatively supercoils closed circular double-stranded (ds) DNA in an ATP-dependent manner to modulate DNA topology and maintain chromosomes in an underwound state. Negative supercoiling favors strand separation, and DNA replication, transcription, recombination and repair, all of which involve strand separation. Also able to catalyze the interconversion of other topological isomers of dsDNA rings, including catenanes and knotted rings. Type II topoisomerases break and join 2 DNA strands simultaneously in an ATP-dependent manner.</text>
</comment>
<keyword evidence="4 10" id="KW-0547">Nucleotide-binding</keyword>
<dbReference type="CDD" id="cd00822">
    <property type="entry name" value="TopoII_Trans_DNA_gyrase"/>
    <property type="match status" value="1"/>
</dbReference>
<evidence type="ECO:0000313" key="13">
    <source>
        <dbReference type="Proteomes" id="UP001597036"/>
    </source>
</evidence>
<evidence type="ECO:0000256" key="3">
    <source>
        <dbReference type="ARBA" id="ARBA00022723"/>
    </source>
</evidence>
<dbReference type="EMBL" id="JBHTHQ010000012">
    <property type="protein sequence ID" value="MFD0704542.1"/>
    <property type="molecule type" value="Genomic_DNA"/>
</dbReference>
<evidence type="ECO:0000256" key="10">
    <source>
        <dbReference type="HAMAP-Rule" id="MF_01898"/>
    </source>
</evidence>
<evidence type="ECO:0000256" key="8">
    <source>
        <dbReference type="ARBA" id="ARBA00023125"/>
    </source>
</evidence>
<dbReference type="Pfam" id="PF01751">
    <property type="entry name" value="Toprim"/>
    <property type="match status" value="1"/>
</dbReference>
<evidence type="ECO:0000256" key="9">
    <source>
        <dbReference type="ARBA" id="ARBA00023235"/>
    </source>
</evidence>
<dbReference type="Gene3D" id="3.40.50.670">
    <property type="match status" value="1"/>
</dbReference>
<dbReference type="PANTHER" id="PTHR45866">
    <property type="entry name" value="DNA GYRASE/TOPOISOMERASE SUBUNIT B"/>
    <property type="match status" value="1"/>
</dbReference>
<organism evidence="12 13">
    <name type="scientific">Alloscardovia venturai</name>
    <dbReference type="NCBI Taxonomy" id="1769421"/>
    <lineage>
        <taxon>Bacteria</taxon>
        <taxon>Bacillati</taxon>
        <taxon>Actinomycetota</taxon>
        <taxon>Actinomycetes</taxon>
        <taxon>Bifidobacteriales</taxon>
        <taxon>Bifidobacteriaceae</taxon>
        <taxon>Alloscardovia</taxon>
    </lineage>
</organism>
<comment type="cofactor">
    <cofactor evidence="10">
        <name>Mg(2+)</name>
        <dbReference type="ChEBI" id="CHEBI:18420"/>
    </cofactor>
    <cofactor evidence="10">
        <name>Mn(2+)</name>
        <dbReference type="ChEBI" id="CHEBI:29035"/>
    </cofactor>
    <cofactor evidence="10">
        <name>Ca(2+)</name>
        <dbReference type="ChEBI" id="CHEBI:29108"/>
    </cofactor>
    <text evidence="10">Binds two Mg(2+) per subunit. The magnesium ions form salt bridges with both the protein and the DNA. Can also accept other divalent metal cations, such as Mn(2+) or Ca(2+).</text>
</comment>
<keyword evidence="9 10" id="KW-0413">Isomerase</keyword>
<dbReference type="InterPro" id="IPR011557">
    <property type="entry name" value="GyrB"/>
</dbReference>
<keyword evidence="8" id="KW-0238">DNA-binding</keyword>
<evidence type="ECO:0000256" key="1">
    <source>
        <dbReference type="ARBA" id="ARBA00000185"/>
    </source>
</evidence>